<feature type="region of interest" description="Disordered" evidence="1">
    <location>
        <begin position="106"/>
        <end position="155"/>
    </location>
</feature>
<dbReference type="EMBL" id="BOMI01000176">
    <property type="protein sequence ID" value="GID79726.1"/>
    <property type="molecule type" value="Genomic_DNA"/>
</dbReference>
<proteinExistence type="predicted"/>
<dbReference type="InterPro" id="IPR036390">
    <property type="entry name" value="WH_DNA-bd_sf"/>
</dbReference>
<dbReference type="InterPro" id="IPR052509">
    <property type="entry name" value="Metal_resp_DNA-bind_regulator"/>
</dbReference>
<evidence type="ECO:0000313" key="4">
    <source>
        <dbReference type="Proteomes" id="UP000609879"/>
    </source>
</evidence>
<accession>A0ABQ3YI94</accession>
<keyword evidence="4" id="KW-1185">Reference proteome</keyword>
<dbReference type="InterPro" id="IPR036388">
    <property type="entry name" value="WH-like_DNA-bd_sf"/>
</dbReference>
<comment type="caution">
    <text evidence="3">The sequence shown here is derived from an EMBL/GenBank/DDBJ whole genome shotgun (WGS) entry which is preliminary data.</text>
</comment>
<evidence type="ECO:0000259" key="2">
    <source>
        <dbReference type="Pfam" id="PF03551"/>
    </source>
</evidence>
<organism evidence="3 4">
    <name type="scientific">Paractinoplanes deccanensis</name>
    <dbReference type="NCBI Taxonomy" id="113561"/>
    <lineage>
        <taxon>Bacteria</taxon>
        <taxon>Bacillati</taxon>
        <taxon>Actinomycetota</taxon>
        <taxon>Actinomycetes</taxon>
        <taxon>Micromonosporales</taxon>
        <taxon>Micromonosporaceae</taxon>
        <taxon>Paractinoplanes</taxon>
    </lineage>
</organism>
<dbReference type="RefSeq" id="WP_203776239.1">
    <property type="nucleotide sequence ID" value="NZ_BAAABO010000031.1"/>
</dbReference>
<dbReference type="Pfam" id="PF03551">
    <property type="entry name" value="PadR"/>
    <property type="match status" value="1"/>
</dbReference>
<evidence type="ECO:0000256" key="1">
    <source>
        <dbReference type="SAM" id="MobiDB-lite"/>
    </source>
</evidence>
<reference evidence="3 4" key="1">
    <citation type="submission" date="2021-01" db="EMBL/GenBank/DDBJ databases">
        <title>Whole genome shotgun sequence of Actinoplanes deccanensis NBRC 13994.</title>
        <authorList>
            <person name="Komaki H."/>
            <person name="Tamura T."/>
        </authorList>
    </citation>
    <scope>NUCLEOTIDE SEQUENCE [LARGE SCALE GENOMIC DNA]</scope>
    <source>
        <strain evidence="3 4">NBRC 13994</strain>
    </source>
</reference>
<gene>
    <name evidence="3" type="ORF">Ade02nite_83670</name>
</gene>
<dbReference type="PANTHER" id="PTHR33169:SF14">
    <property type="entry name" value="TRANSCRIPTIONAL REGULATOR RV3488"/>
    <property type="match status" value="1"/>
</dbReference>
<dbReference type="InterPro" id="IPR005149">
    <property type="entry name" value="Tscrpt_reg_PadR_N"/>
</dbReference>
<dbReference type="PANTHER" id="PTHR33169">
    <property type="entry name" value="PADR-FAMILY TRANSCRIPTIONAL REGULATOR"/>
    <property type="match status" value="1"/>
</dbReference>
<evidence type="ECO:0000313" key="3">
    <source>
        <dbReference type="EMBL" id="GID79726.1"/>
    </source>
</evidence>
<sequence>MTTEATLAGHLQELRRGTVVVASLLVLRTPGYGYSLLETLSEAGFEVEANTLYPLLRRLEAQGLLASEWNTDEARPRKFYRTTPHGDALAINLRVEWDRLDRAINDLEGGRSPAPDLGAPPTPDDLGAPPTPDDLGAPPTAGARAGANAEPKSRS</sequence>
<name>A0ABQ3YI94_9ACTN</name>
<feature type="domain" description="Transcription regulator PadR N-terminal" evidence="2">
    <location>
        <begin position="27"/>
        <end position="88"/>
    </location>
</feature>
<dbReference type="Proteomes" id="UP000609879">
    <property type="component" value="Unassembled WGS sequence"/>
</dbReference>
<feature type="compositionally biased region" description="Low complexity" evidence="1">
    <location>
        <begin position="136"/>
        <end position="155"/>
    </location>
</feature>
<dbReference type="Gene3D" id="1.10.10.10">
    <property type="entry name" value="Winged helix-like DNA-binding domain superfamily/Winged helix DNA-binding domain"/>
    <property type="match status" value="1"/>
</dbReference>
<dbReference type="SUPFAM" id="SSF46785">
    <property type="entry name" value="Winged helix' DNA-binding domain"/>
    <property type="match status" value="1"/>
</dbReference>
<protein>
    <recommendedName>
        <fullName evidence="2">Transcription regulator PadR N-terminal domain-containing protein</fullName>
    </recommendedName>
</protein>